<dbReference type="PANTHER" id="PTHR10336">
    <property type="entry name" value="PHOSPHOINOSITIDE-SPECIFIC PHOSPHOLIPASE C FAMILY PROTEIN"/>
    <property type="match status" value="1"/>
</dbReference>
<organism evidence="1 2">
    <name type="scientific">Biomphalaria glabrata</name>
    <name type="common">Bloodfluke planorb</name>
    <name type="synonym">Freshwater snail</name>
    <dbReference type="NCBI Taxonomy" id="6526"/>
    <lineage>
        <taxon>Eukaryota</taxon>
        <taxon>Metazoa</taxon>
        <taxon>Spiralia</taxon>
        <taxon>Lophotrochozoa</taxon>
        <taxon>Mollusca</taxon>
        <taxon>Gastropoda</taxon>
        <taxon>Heterobranchia</taxon>
        <taxon>Euthyneura</taxon>
        <taxon>Panpulmonata</taxon>
        <taxon>Hygrophila</taxon>
        <taxon>Lymnaeoidea</taxon>
        <taxon>Planorbidae</taxon>
        <taxon>Biomphalaria</taxon>
    </lineage>
</organism>
<reference evidence="1" key="1">
    <citation type="submission" date="2020-05" db="UniProtKB">
        <authorList>
            <consortium name="EnsemblMetazoa"/>
        </authorList>
    </citation>
    <scope>IDENTIFICATION</scope>
    <source>
        <strain evidence="1">BB02</strain>
    </source>
</reference>
<evidence type="ECO:0008006" key="3">
    <source>
        <dbReference type="Google" id="ProtNLM"/>
    </source>
</evidence>
<dbReference type="AlphaFoldDB" id="A0A2C9L4E6"/>
<dbReference type="GO" id="GO:0032228">
    <property type="term" value="P:regulation of synaptic transmission, GABAergic"/>
    <property type="evidence" value="ECO:0007669"/>
    <property type="project" value="TreeGrafter"/>
</dbReference>
<name>A0A2C9L4E6_BIOGL</name>
<dbReference type="GO" id="GO:0004435">
    <property type="term" value="F:phosphatidylinositol-4,5-bisphosphate phospholipase C activity"/>
    <property type="evidence" value="ECO:0007669"/>
    <property type="project" value="TreeGrafter"/>
</dbReference>
<dbReference type="KEGG" id="bgt:106057944"/>
<gene>
    <name evidence="1" type="primary">106057944</name>
</gene>
<dbReference type="Proteomes" id="UP000076420">
    <property type="component" value="Unassembled WGS sequence"/>
</dbReference>
<dbReference type="STRING" id="6526.A0A2C9L4E6"/>
<dbReference type="InterPro" id="IPR011992">
    <property type="entry name" value="EF-hand-dom_pair"/>
</dbReference>
<dbReference type="SUPFAM" id="SSF47473">
    <property type="entry name" value="EF-hand"/>
    <property type="match status" value="1"/>
</dbReference>
<dbReference type="GO" id="GO:0048015">
    <property type="term" value="P:phosphatidylinositol-mediated signaling"/>
    <property type="evidence" value="ECO:0007669"/>
    <property type="project" value="TreeGrafter"/>
</dbReference>
<proteinExistence type="predicted"/>
<protein>
    <recommendedName>
        <fullName evidence="3">EF-hand domain-containing protein</fullName>
    </recommendedName>
</protein>
<dbReference type="InterPro" id="IPR001192">
    <property type="entry name" value="PI-PLC_fam"/>
</dbReference>
<dbReference type="GO" id="GO:0051209">
    <property type="term" value="P:release of sequestered calcium ion into cytosol"/>
    <property type="evidence" value="ECO:0007669"/>
    <property type="project" value="TreeGrafter"/>
</dbReference>
<dbReference type="GO" id="GO:0007214">
    <property type="term" value="P:gamma-aminobutyric acid signaling pathway"/>
    <property type="evidence" value="ECO:0007669"/>
    <property type="project" value="TreeGrafter"/>
</dbReference>
<evidence type="ECO:0000313" key="2">
    <source>
        <dbReference type="Proteomes" id="UP000076420"/>
    </source>
</evidence>
<dbReference type="VEuPathDB" id="VectorBase:BGLAX_043957"/>
<accession>A0A2C9L4E6</accession>
<sequence length="150" mass="17383">MQRMRDTWLLEMFESASPDDGTLEDNKVVSLMKKMNTTITTSLISQKLKELEIKRVDGKRGRLSSEEFISLFKEISTRPEIYFLLVRYSSNADFMSTEDLLLFLEAEQGVSYSHCFCVFCSIVKIILAISSILHTDDKQYIITISFFMYS</sequence>
<dbReference type="VEuPathDB" id="VectorBase:BGLB026950"/>
<evidence type="ECO:0000313" key="1">
    <source>
        <dbReference type="EnsemblMetazoa" id="BGLB026950-PA"/>
    </source>
</evidence>
<dbReference type="EnsemblMetazoa" id="BGLB026950-RA">
    <property type="protein sequence ID" value="BGLB026950-PA"/>
    <property type="gene ID" value="BGLB026950"/>
</dbReference>
<dbReference type="PANTHER" id="PTHR10336:SF196">
    <property type="entry name" value="PHOSPHOINOSITIDE PHOSPHOLIPASE C"/>
    <property type="match status" value="1"/>
</dbReference>
<dbReference type="GO" id="GO:0046488">
    <property type="term" value="P:phosphatidylinositol metabolic process"/>
    <property type="evidence" value="ECO:0007669"/>
    <property type="project" value="TreeGrafter"/>
</dbReference>
<dbReference type="Gene3D" id="1.10.238.10">
    <property type="entry name" value="EF-hand"/>
    <property type="match status" value="1"/>
</dbReference>